<accession>A0AAD3S1S5</accession>
<organism evidence="1 2">
    <name type="scientific">Nepenthes gracilis</name>
    <name type="common">Slender pitcher plant</name>
    <dbReference type="NCBI Taxonomy" id="150966"/>
    <lineage>
        <taxon>Eukaryota</taxon>
        <taxon>Viridiplantae</taxon>
        <taxon>Streptophyta</taxon>
        <taxon>Embryophyta</taxon>
        <taxon>Tracheophyta</taxon>
        <taxon>Spermatophyta</taxon>
        <taxon>Magnoliopsida</taxon>
        <taxon>eudicotyledons</taxon>
        <taxon>Gunneridae</taxon>
        <taxon>Pentapetalae</taxon>
        <taxon>Caryophyllales</taxon>
        <taxon>Nepenthaceae</taxon>
        <taxon>Nepenthes</taxon>
    </lineage>
</organism>
<dbReference type="Proteomes" id="UP001279734">
    <property type="component" value="Unassembled WGS sequence"/>
</dbReference>
<keyword evidence="2" id="KW-1185">Reference proteome</keyword>
<comment type="caution">
    <text evidence="1">The sequence shown here is derived from an EMBL/GenBank/DDBJ whole genome shotgun (WGS) entry which is preliminary data.</text>
</comment>
<protein>
    <submittedName>
        <fullName evidence="1">Uncharacterized protein</fullName>
    </submittedName>
</protein>
<evidence type="ECO:0000313" key="2">
    <source>
        <dbReference type="Proteomes" id="UP001279734"/>
    </source>
</evidence>
<sequence length="108" mass="11704">MKRRVSILKDAEGCLHSIPIHKSLTLPFLFFVLLSGVGVANSKRSGGLGRSSGDEASYESLEELKEAATTSYGGDPSSSLFHFDDRCITGQVEEKQRGGTKQWKGDVV</sequence>
<evidence type="ECO:0000313" key="1">
    <source>
        <dbReference type="EMBL" id="GMH02707.1"/>
    </source>
</evidence>
<proteinExistence type="predicted"/>
<name>A0AAD3S1S5_NEPGR</name>
<dbReference type="EMBL" id="BSYO01000004">
    <property type="protein sequence ID" value="GMH02707.1"/>
    <property type="molecule type" value="Genomic_DNA"/>
</dbReference>
<reference evidence="1" key="1">
    <citation type="submission" date="2023-05" db="EMBL/GenBank/DDBJ databases">
        <title>Nepenthes gracilis genome sequencing.</title>
        <authorList>
            <person name="Fukushima K."/>
        </authorList>
    </citation>
    <scope>NUCLEOTIDE SEQUENCE</scope>
    <source>
        <strain evidence="1">SING2019-196</strain>
    </source>
</reference>
<dbReference type="AlphaFoldDB" id="A0AAD3S1S5"/>
<gene>
    <name evidence="1" type="ORF">Nepgr_004546</name>
</gene>